<proteinExistence type="predicted"/>
<evidence type="ECO:0000256" key="1">
    <source>
        <dbReference type="SAM" id="MobiDB-lite"/>
    </source>
</evidence>
<comment type="caution">
    <text evidence="2">The sequence shown here is derived from an EMBL/GenBank/DDBJ whole genome shotgun (WGS) entry which is preliminary data.</text>
</comment>
<reference evidence="2 3" key="1">
    <citation type="journal article" date="2019" name="Int. J. Syst. Evol. Microbiol.">
        <title>The Global Catalogue of Microorganisms (GCM) 10K type strain sequencing project: providing services to taxonomists for standard genome sequencing and annotation.</title>
        <authorList>
            <consortium name="The Broad Institute Genomics Platform"/>
            <consortium name="The Broad Institute Genome Sequencing Center for Infectious Disease"/>
            <person name="Wu L."/>
            <person name="Ma J."/>
        </authorList>
    </citation>
    <scope>NUCLEOTIDE SEQUENCE [LARGE SCALE GENOMIC DNA]</scope>
    <source>
        <strain evidence="2 3">CGMCC 1.15824</strain>
    </source>
</reference>
<evidence type="ECO:0008006" key="4">
    <source>
        <dbReference type="Google" id="ProtNLM"/>
    </source>
</evidence>
<gene>
    <name evidence="2" type="ORF">ACFPFO_13325</name>
</gene>
<name>A0ABD5QGL9_9EURY</name>
<accession>A0ABD5QGL9</accession>
<feature type="region of interest" description="Disordered" evidence="1">
    <location>
        <begin position="70"/>
        <end position="138"/>
    </location>
</feature>
<dbReference type="RefSeq" id="WP_224827449.1">
    <property type="nucleotide sequence ID" value="NZ_JAIVEF010000001.1"/>
</dbReference>
<feature type="compositionally biased region" description="Acidic residues" evidence="1">
    <location>
        <begin position="114"/>
        <end position="124"/>
    </location>
</feature>
<feature type="compositionally biased region" description="Gly residues" evidence="1">
    <location>
        <begin position="91"/>
        <end position="106"/>
    </location>
</feature>
<dbReference type="Proteomes" id="UP001595925">
    <property type="component" value="Unassembled WGS sequence"/>
</dbReference>
<dbReference type="EMBL" id="JBHSJG010000036">
    <property type="protein sequence ID" value="MFC4988725.1"/>
    <property type="molecule type" value="Genomic_DNA"/>
</dbReference>
<evidence type="ECO:0000313" key="2">
    <source>
        <dbReference type="EMBL" id="MFC4988725.1"/>
    </source>
</evidence>
<protein>
    <recommendedName>
        <fullName evidence="4">PRC-barrel domain containing protein</fullName>
    </recommendedName>
</protein>
<keyword evidence="3" id="KW-1185">Reference proteome</keyword>
<sequence length="138" mass="14339">MVDQAAMCATFTDDDVGKTVVNASGDEIGIVSAIEHGTARVEPDPGITDTIRAKLGWEDTNEETYPLQDHAVSRVTDDEVRLEQDLAGASGAAGTGPGTSGVGDDAGIGNDSGLTDDDDDLLGDDDTRRNDDDDDSLL</sequence>
<organism evidence="2 3">
    <name type="scientific">Saliphagus infecundisoli</name>
    <dbReference type="NCBI Taxonomy" id="1849069"/>
    <lineage>
        <taxon>Archaea</taxon>
        <taxon>Methanobacteriati</taxon>
        <taxon>Methanobacteriota</taxon>
        <taxon>Stenosarchaea group</taxon>
        <taxon>Halobacteria</taxon>
        <taxon>Halobacteriales</taxon>
        <taxon>Natrialbaceae</taxon>
        <taxon>Saliphagus</taxon>
    </lineage>
</organism>
<dbReference type="AlphaFoldDB" id="A0ABD5QGL9"/>
<feature type="compositionally biased region" description="Basic and acidic residues" evidence="1">
    <location>
        <begin position="71"/>
        <end position="84"/>
    </location>
</feature>
<evidence type="ECO:0000313" key="3">
    <source>
        <dbReference type="Proteomes" id="UP001595925"/>
    </source>
</evidence>